<keyword evidence="1" id="KW-1133">Transmembrane helix</keyword>
<protein>
    <recommendedName>
        <fullName evidence="5">Peptidase M23</fullName>
    </recommendedName>
</protein>
<feature type="chain" id="PRO_5012936862" description="Peptidase M23" evidence="2">
    <location>
        <begin position="19"/>
        <end position="55"/>
    </location>
</feature>
<dbReference type="RefSeq" id="WP_200813265.1">
    <property type="nucleotide sequence ID" value="NZ_FWFK01000001.1"/>
</dbReference>
<feature type="transmembrane region" description="Helical" evidence="1">
    <location>
        <begin position="28"/>
        <end position="48"/>
    </location>
</feature>
<evidence type="ECO:0000313" key="3">
    <source>
        <dbReference type="EMBL" id="SLN15885.1"/>
    </source>
</evidence>
<dbReference type="AlphaFoldDB" id="A0A1X6YBE9"/>
<accession>A0A1X6YBE9</accession>
<evidence type="ECO:0000256" key="1">
    <source>
        <dbReference type="SAM" id="Phobius"/>
    </source>
</evidence>
<keyword evidence="2" id="KW-0732">Signal</keyword>
<reference evidence="3 4" key="1">
    <citation type="submission" date="2017-03" db="EMBL/GenBank/DDBJ databases">
        <authorList>
            <person name="Afonso C.L."/>
            <person name="Miller P.J."/>
            <person name="Scott M.A."/>
            <person name="Spackman E."/>
            <person name="Goraichik I."/>
            <person name="Dimitrov K.M."/>
            <person name="Suarez D.L."/>
            <person name="Swayne D.E."/>
        </authorList>
    </citation>
    <scope>NUCLEOTIDE SEQUENCE [LARGE SCALE GENOMIC DNA]</scope>
    <source>
        <strain evidence="3 4">CECT 8625</strain>
    </source>
</reference>
<keyword evidence="4" id="KW-1185">Reference proteome</keyword>
<feature type="signal peptide" evidence="2">
    <location>
        <begin position="1"/>
        <end position="18"/>
    </location>
</feature>
<evidence type="ECO:0000313" key="4">
    <source>
        <dbReference type="Proteomes" id="UP000193570"/>
    </source>
</evidence>
<organism evidence="3 4">
    <name type="scientific">Roseivivax jejudonensis</name>
    <dbReference type="NCBI Taxonomy" id="1529041"/>
    <lineage>
        <taxon>Bacteria</taxon>
        <taxon>Pseudomonadati</taxon>
        <taxon>Pseudomonadota</taxon>
        <taxon>Alphaproteobacteria</taxon>
        <taxon>Rhodobacterales</taxon>
        <taxon>Roseobacteraceae</taxon>
        <taxon>Roseivivax</taxon>
    </lineage>
</organism>
<keyword evidence="1" id="KW-0472">Membrane</keyword>
<evidence type="ECO:0008006" key="5">
    <source>
        <dbReference type="Google" id="ProtNLM"/>
    </source>
</evidence>
<proteinExistence type="predicted"/>
<dbReference type="EMBL" id="FWFK01000001">
    <property type="protein sequence ID" value="SLN15885.1"/>
    <property type="molecule type" value="Genomic_DNA"/>
</dbReference>
<keyword evidence="1" id="KW-0812">Transmembrane</keyword>
<sequence>MIRSLVLPLGILAAPAAAHPGAHPHPHVATPWLAAALALVAVAALVALRQSRRPR</sequence>
<evidence type="ECO:0000256" key="2">
    <source>
        <dbReference type="SAM" id="SignalP"/>
    </source>
</evidence>
<name>A0A1X6YBE9_9RHOB</name>
<dbReference type="Proteomes" id="UP000193570">
    <property type="component" value="Unassembled WGS sequence"/>
</dbReference>
<gene>
    <name evidence="3" type="ORF">ROJ8625_00521</name>
</gene>